<evidence type="ECO:0000313" key="13">
    <source>
        <dbReference type="Proteomes" id="UP000030755"/>
    </source>
</evidence>
<sequence length="449" mass="51977">MLILAYIFVFAVCFVKAIDYDFSKVPICHGYDFTFIETLGEGSYGTVYRAVRKSDQLQVAFKVMKIQDTETRQQAADSAFLREIRALDLLRFSNFFPNLICMSPLNNAYVEKYYVMEYINGITLHRVQWQHRENKLSPQWQKIVFAKLIIALEEMRKVGLCHKDLSEANIMITGKNIVKIIDFGISEHVNDKAYFIPPMEKGLAKGPLLDYMTIARIMYKIHSSATAPYFYSEQSLKKYMDPCVELCDGLKVLSHPHIKFDMMFLNALKPLLLTVGTEHIENDAESIIFYLLTTPYFNDVDWTLVYLNEDFAISRVYSTDEYQSKRIEDELLVNQPLIPKFLYTMPMSILKNNLLSIRSKIDENFNKIEKLIEATKSLTLGNVSTSAVIALIEEFLSTAKKALEQNEAFLDCQRHHEKKISELYFKTSFADALDTHNKEVESHQKQVNR</sequence>
<dbReference type="SUPFAM" id="SSF56112">
    <property type="entry name" value="Protein kinase-like (PK-like)"/>
    <property type="match status" value="1"/>
</dbReference>
<accession>A0A075AWT8</accession>
<feature type="signal peptide" evidence="10">
    <location>
        <begin position="1"/>
        <end position="17"/>
    </location>
</feature>
<keyword evidence="13" id="KW-1185">Reference proteome</keyword>
<dbReference type="InterPro" id="IPR050236">
    <property type="entry name" value="Ser_Thr_kinase_AGC"/>
</dbReference>
<evidence type="ECO:0000256" key="4">
    <source>
        <dbReference type="ARBA" id="ARBA00022741"/>
    </source>
</evidence>
<feature type="chain" id="PRO_5001704856" description="non-specific serine/threonine protein kinase" evidence="10">
    <location>
        <begin position="18"/>
        <end position="449"/>
    </location>
</feature>
<evidence type="ECO:0000256" key="5">
    <source>
        <dbReference type="ARBA" id="ARBA00022777"/>
    </source>
</evidence>
<dbReference type="PROSITE" id="PS50011">
    <property type="entry name" value="PROTEIN_KINASE_DOM"/>
    <property type="match status" value="1"/>
</dbReference>
<protein>
    <recommendedName>
        <fullName evidence="1">non-specific serine/threonine protein kinase</fullName>
        <ecNumber evidence="1">2.7.11.1</ecNumber>
    </recommendedName>
</protein>
<evidence type="ECO:0000256" key="3">
    <source>
        <dbReference type="ARBA" id="ARBA00022679"/>
    </source>
</evidence>
<evidence type="ECO:0000256" key="10">
    <source>
        <dbReference type="SAM" id="SignalP"/>
    </source>
</evidence>
<gene>
    <name evidence="12" type="ORF">O9G_003847</name>
</gene>
<dbReference type="Gene3D" id="1.10.510.10">
    <property type="entry name" value="Transferase(Phosphotransferase) domain 1"/>
    <property type="match status" value="1"/>
</dbReference>
<keyword evidence="3" id="KW-0808">Transferase</keyword>
<dbReference type="InterPro" id="IPR017441">
    <property type="entry name" value="Protein_kinase_ATP_BS"/>
</dbReference>
<dbReference type="GO" id="GO:0035556">
    <property type="term" value="P:intracellular signal transduction"/>
    <property type="evidence" value="ECO:0007669"/>
    <property type="project" value="TreeGrafter"/>
</dbReference>
<dbReference type="OrthoDB" id="541276at2759"/>
<evidence type="ECO:0000259" key="11">
    <source>
        <dbReference type="PROSITE" id="PS50011"/>
    </source>
</evidence>
<evidence type="ECO:0000256" key="8">
    <source>
        <dbReference type="ARBA" id="ARBA00048679"/>
    </source>
</evidence>
<dbReference type="PROSITE" id="PS00107">
    <property type="entry name" value="PROTEIN_KINASE_ATP"/>
    <property type="match status" value="1"/>
</dbReference>
<evidence type="ECO:0000256" key="9">
    <source>
        <dbReference type="PROSITE-ProRule" id="PRU10141"/>
    </source>
</evidence>
<dbReference type="EMBL" id="KE561087">
    <property type="protein sequence ID" value="EPZ33024.1"/>
    <property type="molecule type" value="Genomic_DNA"/>
</dbReference>
<dbReference type="PROSITE" id="PS00109">
    <property type="entry name" value="PROTEIN_KINASE_TYR"/>
    <property type="match status" value="1"/>
</dbReference>
<keyword evidence="5 12" id="KW-0418">Kinase</keyword>
<dbReference type="Pfam" id="PF00069">
    <property type="entry name" value="Pkinase"/>
    <property type="match status" value="1"/>
</dbReference>
<evidence type="ECO:0000256" key="6">
    <source>
        <dbReference type="ARBA" id="ARBA00022840"/>
    </source>
</evidence>
<dbReference type="STRING" id="988480.A0A075AWT8"/>
<keyword evidence="4 9" id="KW-0547">Nucleotide-binding</keyword>
<evidence type="ECO:0000313" key="12">
    <source>
        <dbReference type="EMBL" id="EPZ33024.1"/>
    </source>
</evidence>
<evidence type="ECO:0000256" key="1">
    <source>
        <dbReference type="ARBA" id="ARBA00012513"/>
    </source>
</evidence>
<dbReference type="EC" id="2.7.11.1" evidence="1"/>
<organism evidence="12 13">
    <name type="scientific">Rozella allomycis (strain CSF55)</name>
    <dbReference type="NCBI Taxonomy" id="988480"/>
    <lineage>
        <taxon>Eukaryota</taxon>
        <taxon>Fungi</taxon>
        <taxon>Fungi incertae sedis</taxon>
        <taxon>Cryptomycota</taxon>
        <taxon>Cryptomycota incertae sedis</taxon>
        <taxon>Rozella</taxon>
    </lineage>
</organism>
<keyword evidence="10" id="KW-0732">Signal</keyword>
<dbReference type="AlphaFoldDB" id="A0A075AWT8"/>
<feature type="binding site" evidence="9">
    <location>
        <position position="62"/>
    </location>
    <ligand>
        <name>ATP</name>
        <dbReference type="ChEBI" id="CHEBI:30616"/>
    </ligand>
</feature>
<dbReference type="GO" id="GO:0005524">
    <property type="term" value="F:ATP binding"/>
    <property type="evidence" value="ECO:0007669"/>
    <property type="project" value="UniProtKB-UniRule"/>
</dbReference>
<evidence type="ECO:0000256" key="2">
    <source>
        <dbReference type="ARBA" id="ARBA00022527"/>
    </source>
</evidence>
<dbReference type="Proteomes" id="UP000030755">
    <property type="component" value="Unassembled WGS sequence"/>
</dbReference>
<evidence type="ECO:0000256" key="7">
    <source>
        <dbReference type="ARBA" id="ARBA00047899"/>
    </source>
</evidence>
<proteinExistence type="predicted"/>
<comment type="catalytic activity">
    <reaction evidence="8">
        <text>L-seryl-[protein] + ATP = O-phospho-L-seryl-[protein] + ADP + H(+)</text>
        <dbReference type="Rhea" id="RHEA:17989"/>
        <dbReference type="Rhea" id="RHEA-COMP:9863"/>
        <dbReference type="Rhea" id="RHEA-COMP:11604"/>
        <dbReference type="ChEBI" id="CHEBI:15378"/>
        <dbReference type="ChEBI" id="CHEBI:29999"/>
        <dbReference type="ChEBI" id="CHEBI:30616"/>
        <dbReference type="ChEBI" id="CHEBI:83421"/>
        <dbReference type="ChEBI" id="CHEBI:456216"/>
        <dbReference type="EC" id="2.7.11.1"/>
    </reaction>
</comment>
<dbReference type="HOGENOM" id="CLU_609957_0_0_1"/>
<dbReference type="InterPro" id="IPR011009">
    <property type="entry name" value="Kinase-like_dom_sf"/>
</dbReference>
<reference evidence="12 13" key="1">
    <citation type="journal article" date="2013" name="Curr. Biol.">
        <title>Shared signatures of parasitism and phylogenomics unite Cryptomycota and microsporidia.</title>
        <authorList>
            <person name="James T.Y."/>
            <person name="Pelin A."/>
            <person name="Bonen L."/>
            <person name="Ahrendt S."/>
            <person name="Sain D."/>
            <person name="Corradi N."/>
            <person name="Stajich J.E."/>
        </authorList>
    </citation>
    <scope>NUCLEOTIDE SEQUENCE [LARGE SCALE GENOMIC DNA]</scope>
    <source>
        <strain evidence="12 13">CSF55</strain>
    </source>
</reference>
<dbReference type="PANTHER" id="PTHR24356:SF1">
    <property type="entry name" value="SERINE_THREONINE-PROTEIN KINASE GREATWALL"/>
    <property type="match status" value="1"/>
</dbReference>
<keyword evidence="2" id="KW-0723">Serine/threonine-protein kinase</keyword>
<feature type="domain" description="Protein kinase" evidence="11">
    <location>
        <begin position="33"/>
        <end position="338"/>
    </location>
</feature>
<name>A0A075AWT8_ROZAC</name>
<dbReference type="InterPro" id="IPR000719">
    <property type="entry name" value="Prot_kinase_dom"/>
</dbReference>
<comment type="catalytic activity">
    <reaction evidence="7">
        <text>L-threonyl-[protein] + ATP = O-phospho-L-threonyl-[protein] + ADP + H(+)</text>
        <dbReference type="Rhea" id="RHEA:46608"/>
        <dbReference type="Rhea" id="RHEA-COMP:11060"/>
        <dbReference type="Rhea" id="RHEA-COMP:11605"/>
        <dbReference type="ChEBI" id="CHEBI:15378"/>
        <dbReference type="ChEBI" id="CHEBI:30013"/>
        <dbReference type="ChEBI" id="CHEBI:30616"/>
        <dbReference type="ChEBI" id="CHEBI:61977"/>
        <dbReference type="ChEBI" id="CHEBI:456216"/>
        <dbReference type="EC" id="2.7.11.1"/>
    </reaction>
</comment>
<dbReference type="PANTHER" id="PTHR24356">
    <property type="entry name" value="SERINE/THREONINE-PROTEIN KINASE"/>
    <property type="match status" value="1"/>
</dbReference>
<dbReference type="GO" id="GO:0004674">
    <property type="term" value="F:protein serine/threonine kinase activity"/>
    <property type="evidence" value="ECO:0007669"/>
    <property type="project" value="UniProtKB-KW"/>
</dbReference>
<dbReference type="InterPro" id="IPR008266">
    <property type="entry name" value="Tyr_kinase_AS"/>
</dbReference>
<keyword evidence="6 9" id="KW-0067">ATP-binding</keyword>